<dbReference type="EMBL" id="JACWMW010000001">
    <property type="protein sequence ID" value="MBD1384185.1"/>
    <property type="molecule type" value="Genomic_DNA"/>
</dbReference>
<gene>
    <name evidence="2" type="ORF">IDJ75_02755</name>
</gene>
<sequence>MLFPVILLLAFISGYLFPWWVGCILAFGAAIIFGKRSGWAFWSGFAGVSLAWIALALLKSFPNQHILATRVAHVFHLPNWLLLLAVMAIIGGLAGGLSAVSGLMVKRVFEKG</sequence>
<organism evidence="2 3">
    <name type="scientific">Mucilaginibacter rigui</name>
    <dbReference type="NCBI Taxonomy" id="534635"/>
    <lineage>
        <taxon>Bacteria</taxon>
        <taxon>Pseudomonadati</taxon>
        <taxon>Bacteroidota</taxon>
        <taxon>Sphingobacteriia</taxon>
        <taxon>Sphingobacteriales</taxon>
        <taxon>Sphingobacteriaceae</taxon>
        <taxon>Mucilaginibacter</taxon>
    </lineage>
</organism>
<accession>A0ABR7X2H2</accession>
<name>A0ABR7X2H2_9SPHI</name>
<dbReference type="Proteomes" id="UP000618754">
    <property type="component" value="Unassembled WGS sequence"/>
</dbReference>
<dbReference type="RefSeq" id="WP_191174077.1">
    <property type="nucleotide sequence ID" value="NZ_JACWMW010000001.1"/>
</dbReference>
<keyword evidence="3" id="KW-1185">Reference proteome</keyword>
<reference evidence="2 3" key="1">
    <citation type="submission" date="2020-09" db="EMBL/GenBank/DDBJ databases">
        <title>Novel species of Mucilaginibacter isolated from a glacier on the Tibetan Plateau.</title>
        <authorList>
            <person name="Liu Q."/>
            <person name="Xin Y.-H."/>
        </authorList>
    </citation>
    <scope>NUCLEOTIDE SEQUENCE [LARGE SCALE GENOMIC DNA]</scope>
    <source>
        <strain evidence="2 3">CGMCC 1.13878</strain>
    </source>
</reference>
<keyword evidence="1" id="KW-1133">Transmembrane helix</keyword>
<comment type="caution">
    <text evidence="2">The sequence shown here is derived from an EMBL/GenBank/DDBJ whole genome shotgun (WGS) entry which is preliminary data.</text>
</comment>
<evidence type="ECO:0000313" key="3">
    <source>
        <dbReference type="Proteomes" id="UP000618754"/>
    </source>
</evidence>
<evidence type="ECO:0000313" key="2">
    <source>
        <dbReference type="EMBL" id="MBD1384185.1"/>
    </source>
</evidence>
<keyword evidence="1" id="KW-0472">Membrane</keyword>
<evidence type="ECO:0000256" key="1">
    <source>
        <dbReference type="SAM" id="Phobius"/>
    </source>
</evidence>
<feature type="transmembrane region" description="Helical" evidence="1">
    <location>
        <begin position="81"/>
        <end position="105"/>
    </location>
</feature>
<protein>
    <submittedName>
        <fullName evidence="2">Uncharacterized protein</fullName>
    </submittedName>
</protein>
<proteinExistence type="predicted"/>
<feature type="transmembrane region" description="Helical" evidence="1">
    <location>
        <begin position="6"/>
        <end position="32"/>
    </location>
</feature>
<keyword evidence="1" id="KW-0812">Transmembrane</keyword>
<feature type="transmembrane region" description="Helical" evidence="1">
    <location>
        <begin position="39"/>
        <end position="61"/>
    </location>
</feature>